<feature type="transmembrane region" description="Helical" evidence="1">
    <location>
        <begin position="12"/>
        <end position="37"/>
    </location>
</feature>
<dbReference type="GO" id="GO:0003755">
    <property type="term" value="F:peptidyl-prolyl cis-trans isomerase activity"/>
    <property type="evidence" value="ECO:0007669"/>
    <property type="project" value="InterPro"/>
</dbReference>
<dbReference type="FunFam" id="2.40.100.10:FF:000086">
    <property type="entry name" value="Predicted protein"/>
    <property type="match status" value="1"/>
</dbReference>
<dbReference type="SUPFAM" id="SSF50891">
    <property type="entry name" value="Cyclophilin-like"/>
    <property type="match status" value="1"/>
</dbReference>
<dbReference type="AlphaFoldDB" id="A0A5J4ZSQ8"/>
<dbReference type="PANTHER" id="PTHR46873:SF2">
    <property type="entry name" value="PPIASE CYCLOPHILIN-TYPE DOMAIN-CONTAINING PROTEIN"/>
    <property type="match status" value="1"/>
</dbReference>
<feature type="domain" description="PPIase cyclophilin-type" evidence="2">
    <location>
        <begin position="128"/>
        <end position="271"/>
    </location>
</feature>
<dbReference type="PANTHER" id="PTHR46873">
    <property type="entry name" value="EXPRESSED PROTEIN"/>
    <property type="match status" value="1"/>
</dbReference>
<evidence type="ECO:0000259" key="2">
    <source>
        <dbReference type="Pfam" id="PF00160"/>
    </source>
</evidence>
<dbReference type="Proteomes" id="UP000325577">
    <property type="component" value="Linkage Group LG6"/>
</dbReference>
<evidence type="ECO:0000256" key="1">
    <source>
        <dbReference type="SAM" id="Phobius"/>
    </source>
</evidence>
<name>A0A5J4ZSQ8_9ASTE</name>
<accession>A0A5J4ZSQ8</accession>
<proteinExistence type="predicted"/>
<keyword evidence="1" id="KW-0472">Membrane</keyword>
<dbReference type="OrthoDB" id="532384at2759"/>
<organism evidence="3 4">
    <name type="scientific">Nyssa sinensis</name>
    <dbReference type="NCBI Taxonomy" id="561372"/>
    <lineage>
        <taxon>Eukaryota</taxon>
        <taxon>Viridiplantae</taxon>
        <taxon>Streptophyta</taxon>
        <taxon>Embryophyta</taxon>
        <taxon>Tracheophyta</taxon>
        <taxon>Spermatophyta</taxon>
        <taxon>Magnoliopsida</taxon>
        <taxon>eudicotyledons</taxon>
        <taxon>Gunneridae</taxon>
        <taxon>Pentapetalae</taxon>
        <taxon>asterids</taxon>
        <taxon>Cornales</taxon>
        <taxon>Nyssaceae</taxon>
        <taxon>Nyssa</taxon>
    </lineage>
</organism>
<dbReference type="PROSITE" id="PS51257">
    <property type="entry name" value="PROKAR_LIPOPROTEIN"/>
    <property type="match status" value="1"/>
</dbReference>
<gene>
    <name evidence="3" type="ORF">F0562_014678</name>
</gene>
<protein>
    <recommendedName>
        <fullName evidence="2">PPIase cyclophilin-type domain-containing protein</fullName>
    </recommendedName>
</protein>
<dbReference type="EMBL" id="CM018049">
    <property type="protein sequence ID" value="KAA8520422.1"/>
    <property type="molecule type" value="Genomic_DNA"/>
</dbReference>
<evidence type="ECO:0000313" key="3">
    <source>
        <dbReference type="EMBL" id="KAA8520422.1"/>
    </source>
</evidence>
<keyword evidence="4" id="KW-1185">Reference proteome</keyword>
<keyword evidence="1" id="KW-1133">Transmembrane helix</keyword>
<reference evidence="3 4" key="1">
    <citation type="submission" date="2019-09" db="EMBL/GenBank/DDBJ databases">
        <title>A chromosome-level genome assembly of the Chinese tupelo Nyssa sinensis.</title>
        <authorList>
            <person name="Yang X."/>
            <person name="Kang M."/>
            <person name="Yang Y."/>
            <person name="Xiong H."/>
            <person name="Wang M."/>
            <person name="Zhang Z."/>
            <person name="Wang Z."/>
            <person name="Wu H."/>
            <person name="Ma T."/>
            <person name="Liu J."/>
            <person name="Xi Z."/>
        </authorList>
    </citation>
    <scope>NUCLEOTIDE SEQUENCE [LARGE SCALE GENOMIC DNA]</scope>
    <source>
        <strain evidence="3">J267</strain>
        <tissue evidence="3">Leaf</tissue>
    </source>
</reference>
<sequence>MGRRQINSEFGRCAFLVILLMGFVSCSVVYVCFSVAFRPSTSSLVENGGLREEDLEIEDRECCRGVEHLELWGDAVRWGSDFKVNSSEKCCRACKEMCKGDDGPCLCDSWVFCGDREACGSRFGEGIVGLETNYGVLHVKLFPDCAPHSVTYILELLASRHCSGCQFYRAESRGTSWDSEGNHIENAPFGPPFALIQGTLEAHGTIFKKIPTEDCPTIRRGSVAWVGSGPEFFISLANHDEWRKAYTVFGSVLPEDIEIAEKIAQLPTVPELWSNINVSVLENPLPMRFQRIKKSFGNLKLNAHRFK</sequence>
<evidence type="ECO:0000313" key="4">
    <source>
        <dbReference type="Proteomes" id="UP000325577"/>
    </source>
</evidence>
<dbReference type="Pfam" id="PF00160">
    <property type="entry name" value="Pro_isomerase"/>
    <property type="match status" value="1"/>
</dbReference>
<dbReference type="Gene3D" id="2.40.100.10">
    <property type="entry name" value="Cyclophilin-like"/>
    <property type="match status" value="1"/>
</dbReference>
<dbReference type="InterPro" id="IPR002130">
    <property type="entry name" value="Cyclophilin-type_PPIase_dom"/>
</dbReference>
<dbReference type="InterPro" id="IPR029000">
    <property type="entry name" value="Cyclophilin-like_dom_sf"/>
</dbReference>
<keyword evidence="1" id="KW-0812">Transmembrane</keyword>